<evidence type="ECO:0000256" key="4">
    <source>
        <dbReference type="ARBA" id="ARBA00022553"/>
    </source>
</evidence>
<sequence>MTPLHTDLSELQMAASYLRRGMTGTATFSLFARAMPADHGFLVAAGLDGCLEFLSGFAVDADERPYLRTELGLPARAARALAGLTFSGDVRAVPEGRIVPAGVPLLEIDAPIAQAQLVGTRLLDTVTFATAVATRAARCRIAAGDADCLDLGARHGHGRDAAMATARARAVTGFAGTGDVAAAQRYGLPAVGTMSHSYVLAFPDERSAFRAFAEDFPDRVVFVVDTYDTVGGVFTAIDVARELALRGPIGVRFGSGDLGPLARRVRTLLDGAGLPEARIVVSGGLDEHAVARLARTGAPIDAYGIGTAPGTSADAEALDTAYTLVEYAGRPVMRLSPGKATAPEAKQVFRGGPGQDDVLGLRRQRPPHGYRALLEPVMVGGIQVAPAEQPAAARERFEADLRRLPEAARRLRGPRPLAIRPSGALVAATMHLRGELATAPAPD</sequence>
<dbReference type="RefSeq" id="WP_169380402.1">
    <property type="nucleotide sequence ID" value="NZ_JAAXLA010000008.1"/>
</dbReference>
<dbReference type="Gene3D" id="3.20.20.70">
    <property type="entry name" value="Aldolase class I"/>
    <property type="match status" value="1"/>
</dbReference>
<gene>
    <name evidence="11" type="ORF">HF526_06755</name>
</gene>
<evidence type="ECO:0000256" key="9">
    <source>
        <dbReference type="RuleBase" id="RU365100"/>
    </source>
</evidence>
<dbReference type="GO" id="GO:0016757">
    <property type="term" value="F:glycosyltransferase activity"/>
    <property type="evidence" value="ECO:0007669"/>
    <property type="project" value="UniProtKB-KW"/>
</dbReference>
<dbReference type="SUPFAM" id="SSF54675">
    <property type="entry name" value="Nicotinate/Quinolinate PRTase N-terminal domain-like"/>
    <property type="match status" value="1"/>
</dbReference>
<dbReference type="InterPro" id="IPR036068">
    <property type="entry name" value="Nicotinate_pribotase-like_C"/>
</dbReference>
<evidence type="ECO:0000259" key="10">
    <source>
        <dbReference type="Pfam" id="PF17767"/>
    </source>
</evidence>
<dbReference type="NCBIfam" id="TIGR01513">
    <property type="entry name" value="NAPRTase_put"/>
    <property type="match status" value="1"/>
</dbReference>
<evidence type="ECO:0000256" key="2">
    <source>
        <dbReference type="ARBA" id="ARBA00010897"/>
    </source>
</evidence>
<comment type="similarity">
    <text evidence="2 9">Belongs to the NAPRTase family.</text>
</comment>
<evidence type="ECO:0000313" key="12">
    <source>
        <dbReference type="Proteomes" id="UP000820669"/>
    </source>
</evidence>
<evidence type="ECO:0000256" key="8">
    <source>
        <dbReference type="ARBA" id="ARBA00048668"/>
    </source>
</evidence>
<dbReference type="Gene3D" id="3.20.140.10">
    <property type="entry name" value="nicotinate phosphoribosyltransferase"/>
    <property type="match status" value="1"/>
</dbReference>
<dbReference type="InterPro" id="IPR040727">
    <property type="entry name" value="NAPRTase_N"/>
</dbReference>
<evidence type="ECO:0000256" key="6">
    <source>
        <dbReference type="ARBA" id="ARBA00022642"/>
    </source>
</evidence>
<keyword evidence="7 9" id="KW-0808">Transferase</keyword>
<comment type="caution">
    <text evidence="11">The sequence shown here is derived from an EMBL/GenBank/DDBJ whole genome shotgun (WGS) entry which is preliminary data.</text>
</comment>
<dbReference type="InterPro" id="IPR013785">
    <property type="entry name" value="Aldolase_TIM"/>
</dbReference>
<evidence type="ECO:0000256" key="5">
    <source>
        <dbReference type="ARBA" id="ARBA00022598"/>
    </source>
</evidence>
<evidence type="ECO:0000256" key="1">
    <source>
        <dbReference type="ARBA" id="ARBA00004952"/>
    </source>
</evidence>
<keyword evidence="11" id="KW-0328">Glycosyltransferase</keyword>
<comment type="catalytic activity">
    <reaction evidence="8 9">
        <text>5-phospho-alpha-D-ribose 1-diphosphate + nicotinate + ATP + H2O = nicotinate beta-D-ribonucleotide + ADP + phosphate + diphosphate</text>
        <dbReference type="Rhea" id="RHEA:36163"/>
        <dbReference type="ChEBI" id="CHEBI:15377"/>
        <dbReference type="ChEBI" id="CHEBI:30616"/>
        <dbReference type="ChEBI" id="CHEBI:32544"/>
        <dbReference type="ChEBI" id="CHEBI:33019"/>
        <dbReference type="ChEBI" id="CHEBI:43474"/>
        <dbReference type="ChEBI" id="CHEBI:57502"/>
        <dbReference type="ChEBI" id="CHEBI:58017"/>
        <dbReference type="ChEBI" id="CHEBI:456216"/>
        <dbReference type="EC" id="6.3.4.21"/>
    </reaction>
</comment>
<keyword evidence="5 9" id="KW-0436">Ligase</keyword>
<dbReference type="EC" id="6.3.4.21" evidence="3 9"/>
<organism evidence="11 12">
    <name type="scientific">Pseudonocardia acidicola</name>
    <dbReference type="NCBI Taxonomy" id="2724939"/>
    <lineage>
        <taxon>Bacteria</taxon>
        <taxon>Bacillati</taxon>
        <taxon>Actinomycetota</taxon>
        <taxon>Actinomycetes</taxon>
        <taxon>Pseudonocardiales</taxon>
        <taxon>Pseudonocardiaceae</taxon>
        <taxon>Pseudonocardia</taxon>
    </lineage>
</organism>
<evidence type="ECO:0000256" key="3">
    <source>
        <dbReference type="ARBA" id="ARBA00013236"/>
    </source>
</evidence>
<dbReference type="GO" id="GO:0004516">
    <property type="term" value="F:nicotinate phosphoribosyltransferase activity"/>
    <property type="evidence" value="ECO:0007669"/>
    <property type="project" value="UniProtKB-EC"/>
</dbReference>
<proteinExistence type="inferred from homology"/>
<name>A0ABX1SA16_9PSEU</name>
<dbReference type="InterPro" id="IPR006405">
    <property type="entry name" value="Nic_PRibTrfase_pncB"/>
</dbReference>
<comment type="PTM">
    <text evidence="9">Transiently phosphorylated on a His residue during the reaction cycle. Phosphorylation strongly increases the affinity for substrates and increases the rate of nicotinate D-ribonucleotide production. Dephosphorylation regenerates the low-affinity form of the enzyme, leading to product release.</text>
</comment>
<comment type="function">
    <text evidence="9">Catalyzes the first step in the biosynthesis of NAD from nicotinic acid, the ATP-dependent synthesis of beta-nicotinate D-ribonucleotide from nicotinate and 5-phospho-D-ribose 1-phosphate.</text>
</comment>
<dbReference type="PANTHER" id="PTHR11098">
    <property type="entry name" value="NICOTINATE PHOSPHORIBOSYLTRANSFERASE"/>
    <property type="match status" value="1"/>
</dbReference>
<dbReference type="PIRSF" id="PIRSF000484">
    <property type="entry name" value="NAPRT"/>
    <property type="match status" value="1"/>
</dbReference>
<protein>
    <recommendedName>
        <fullName evidence="3 9">Nicotinate phosphoribosyltransferase</fullName>
        <ecNumber evidence="3 9">6.3.4.21</ecNumber>
    </recommendedName>
</protein>
<keyword evidence="12" id="KW-1185">Reference proteome</keyword>
<dbReference type="Pfam" id="PF17767">
    <property type="entry name" value="NAPRTase_N"/>
    <property type="match status" value="1"/>
</dbReference>
<dbReference type="PANTHER" id="PTHR11098:SF1">
    <property type="entry name" value="NICOTINATE PHOSPHORIBOSYLTRANSFERASE"/>
    <property type="match status" value="1"/>
</dbReference>
<feature type="domain" description="Nicotinate phosphoribosyltransferase N-terminal" evidence="10">
    <location>
        <begin position="4"/>
        <end position="126"/>
    </location>
</feature>
<dbReference type="EMBL" id="JAAXLA010000008">
    <property type="protein sequence ID" value="NMH97018.1"/>
    <property type="molecule type" value="Genomic_DNA"/>
</dbReference>
<dbReference type="NCBIfam" id="NF009131">
    <property type="entry name" value="PRK12484.1"/>
    <property type="match status" value="1"/>
</dbReference>
<reference evidence="11 12" key="1">
    <citation type="submission" date="2020-04" db="EMBL/GenBank/DDBJ databases">
        <authorList>
            <person name="Klaysubun C."/>
            <person name="Duangmal K."/>
            <person name="Lipun K."/>
        </authorList>
    </citation>
    <scope>NUCLEOTIDE SEQUENCE [LARGE SCALE GENOMIC DNA]</scope>
    <source>
        <strain evidence="11 12">K10HN5</strain>
    </source>
</reference>
<dbReference type="SUPFAM" id="SSF51690">
    <property type="entry name" value="Nicotinate/Quinolinate PRTase C-terminal domain-like"/>
    <property type="match status" value="1"/>
</dbReference>
<comment type="pathway">
    <text evidence="1 9">Cofactor biosynthesis; NAD(+) biosynthesis; nicotinate D-ribonucleotide from nicotinate: step 1/1.</text>
</comment>
<dbReference type="InterPro" id="IPR007229">
    <property type="entry name" value="Nic_PRibTrfase-Fam"/>
</dbReference>
<evidence type="ECO:0000256" key="7">
    <source>
        <dbReference type="ARBA" id="ARBA00022679"/>
    </source>
</evidence>
<evidence type="ECO:0000313" key="11">
    <source>
        <dbReference type="EMBL" id="NMH97018.1"/>
    </source>
</evidence>
<accession>A0ABX1SA16</accession>
<keyword evidence="4" id="KW-0597">Phosphoprotein</keyword>
<keyword evidence="6 9" id="KW-0662">Pyridine nucleotide biosynthesis</keyword>
<dbReference type="Proteomes" id="UP000820669">
    <property type="component" value="Unassembled WGS sequence"/>
</dbReference>